<evidence type="ECO:0000313" key="2">
    <source>
        <dbReference type="Proteomes" id="UP000024842"/>
    </source>
</evidence>
<dbReference type="EMBL" id="BAUP01000027">
    <property type="protein sequence ID" value="GAJ45786.1"/>
    <property type="molecule type" value="Genomic_DNA"/>
</dbReference>
<organism evidence="1 2">
    <name type="scientific">Holospora elegans E1</name>
    <dbReference type="NCBI Taxonomy" id="1427503"/>
    <lineage>
        <taxon>Bacteria</taxon>
        <taxon>Pseudomonadati</taxon>
        <taxon>Pseudomonadota</taxon>
        <taxon>Alphaproteobacteria</taxon>
        <taxon>Holosporales</taxon>
        <taxon>Holosporaceae</taxon>
        <taxon>Holospora</taxon>
    </lineage>
</organism>
<dbReference type="STRING" id="1427503.HE1_00095"/>
<reference evidence="1 2" key="1">
    <citation type="journal article" date="2014" name="FEMS Microbiol. Lett.">
        <title>Draft genome sequences of three Holospora species (Holospora obtusa, Holospora undulata, and Holospora elegans), endonuclear symbiotic bacteria of the ciliate Paramecium caudatum.</title>
        <authorList>
            <person name="Dohra H."/>
            <person name="Tanaka K."/>
            <person name="Suzuki T."/>
            <person name="Fujishima M."/>
            <person name="Suzuki H."/>
        </authorList>
    </citation>
    <scope>NUCLEOTIDE SEQUENCE [LARGE SCALE GENOMIC DNA]</scope>
    <source>
        <strain evidence="1 2">E1</strain>
    </source>
</reference>
<sequence>MAYVSKLIENYAVEFLPQNLKRIGKDALLGEKLQAVIAEVYDIQNYSHLARRWDLEECGNGLIKSIKCINLAFNPCLVPARSG</sequence>
<dbReference type="AlphaFoldDB" id="A0A023DWR9"/>
<keyword evidence="2" id="KW-1185">Reference proteome</keyword>
<evidence type="ECO:0000313" key="1">
    <source>
        <dbReference type="EMBL" id="GAJ45786.1"/>
    </source>
</evidence>
<accession>A0A023DWR9</accession>
<gene>
    <name evidence="1" type="ORF">HE1_00095</name>
</gene>
<protein>
    <submittedName>
        <fullName evidence="1">Uncharacterized protein</fullName>
    </submittedName>
</protein>
<name>A0A023DWR9_9PROT</name>
<dbReference type="Proteomes" id="UP000024842">
    <property type="component" value="Unassembled WGS sequence"/>
</dbReference>
<proteinExistence type="predicted"/>
<comment type="caution">
    <text evidence="1">The sequence shown here is derived from an EMBL/GenBank/DDBJ whole genome shotgun (WGS) entry which is preliminary data.</text>
</comment>